<dbReference type="PATRIC" id="fig|280505.15.peg.2796"/>
<evidence type="ECO:0000313" key="3">
    <source>
        <dbReference type="Proteomes" id="UP000058857"/>
    </source>
</evidence>
<dbReference type="AlphaFoldDB" id="A0A0S2ITV2"/>
<protein>
    <submittedName>
        <fullName evidence="2">Uncharacterized protein</fullName>
    </submittedName>
</protein>
<evidence type="ECO:0000313" key="2">
    <source>
        <dbReference type="EMBL" id="ALO27081.1"/>
    </source>
</evidence>
<dbReference type="Proteomes" id="UP000058857">
    <property type="component" value="Chromosome 1"/>
</dbReference>
<reference evidence="2 3" key="1">
    <citation type="journal article" date="2015" name="PLoS Negl. Trop. Dis.">
        <title>Distribution of Plasmids in Distinct Leptospira Pathogenic Species.</title>
        <authorList>
            <person name="Wang Y."/>
            <person name="Zhuang X."/>
            <person name="Zhong Y."/>
            <person name="Zhang C."/>
            <person name="Zhang Y."/>
            <person name="Zeng L."/>
            <person name="Zhu Y."/>
            <person name="He P."/>
            <person name="Dong K."/>
            <person name="Pal U."/>
            <person name="Guo X."/>
            <person name="Qin J."/>
        </authorList>
    </citation>
    <scope>NUCLEOTIDE SEQUENCE [LARGE SCALE GENOMIC DNA]</scope>
    <source>
        <strain evidence="2 3">56604</strain>
    </source>
</reference>
<gene>
    <name evidence="2" type="ORF">LBBP_02865</name>
</gene>
<dbReference type="RefSeq" id="WP_016757815.1">
    <property type="nucleotide sequence ID" value="NZ_CP012029.1"/>
</dbReference>
<sequence>MIRFLGLKLSLNKLETNKKTKRKNNPYERTESEIHFGKENDAGVKQVK</sequence>
<dbReference type="GeneID" id="61175788"/>
<dbReference type="EMBL" id="CP012029">
    <property type="protein sequence ID" value="ALO27081.1"/>
    <property type="molecule type" value="Genomic_DNA"/>
</dbReference>
<evidence type="ECO:0000256" key="1">
    <source>
        <dbReference type="SAM" id="MobiDB-lite"/>
    </source>
</evidence>
<name>A0A0S2ITV2_LEPBO</name>
<organism evidence="2">
    <name type="scientific">Leptospira borgpetersenii serovar Ballum</name>
    <dbReference type="NCBI Taxonomy" id="280505"/>
    <lineage>
        <taxon>Bacteria</taxon>
        <taxon>Pseudomonadati</taxon>
        <taxon>Spirochaetota</taxon>
        <taxon>Spirochaetia</taxon>
        <taxon>Leptospirales</taxon>
        <taxon>Leptospiraceae</taxon>
        <taxon>Leptospira</taxon>
    </lineage>
</organism>
<proteinExistence type="predicted"/>
<feature type="compositionally biased region" description="Basic and acidic residues" evidence="1">
    <location>
        <begin position="25"/>
        <end position="42"/>
    </location>
</feature>
<feature type="region of interest" description="Disordered" evidence="1">
    <location>
        <begin position="17"/>
        <end position="48"/>
    </location>
</feature>
<accession>A0A0S2ITV2</accession>